<sequence length="119" mass="13376">MSNSEDPEELNMQPTFEAGTNVGVLLEPSDMQKSMGNPESRKSHVNNVTAVFHLTTVARKVIKWQNSTAVLLSNRNFGLNCDPKSRTTFILILCSFHNPPNSTVKSEEKTHLLHENFCF</sequence>
<evidence type="ECO:0000313" key="1">
    <source>
        <dbReference type="EMBL" id="LAB38591.1"/>
    </source>
</evidence>
<reference evidence="1" key="2">
    <citation type="submission" date="2017-11" db="EMBL/GenBank/DDBJ databases">
        <title>Coralsnake Venomics: Analyses of Venom Gland Transcriptomes and Proteomes of Six Brazilian Taxa.</title>
        <authorList>
            <person name="Aird S.D."/>
            <person name="Jorge da Silva N."/>
            <person name="Qiu L."/>
            <person name="Villar-Briones A."/>
            <person name="Aparecida-Saddi V."/>
            <person name="Campos-Telles M.P."/>
            <person name="Grau M."/>
            <person name="Mikheyev A.S."/>
        </authorList>
    </citation>
    <scope>NUCLEOTIDE SEQUENCE</scope>
    <source>
        <tissue evidence="1">Venom_gland</tissue>
    </source>
</reference>
<dbReference type="AlphaFoldDB" id="A0A2D4MYU2"/>
<name>A0A2D4MYU2_9SAUR</name>
<accession>A0A2D4MYU2</accession>
<reference evidence="1" key="1">
    <citation type="submission" date="2017-07" db="EMBL/GenBank/DDBJ databases">
        <authorList>
            <person name="Mikheyev A."/>
            <person name="Grau M."/>
        </authorList>
    </citation>
    <scope>NUCLEOTIDE SEQUENCE</scope>
    <source>
        <tissue evidence="1">Venom_gland</tissue>
    </source>
</reference>
<protein>
    <submittedName>
        <fullName evidence="1">Uncharacterized protein</fullName>
    </submittedName>
</protein>
<dbReference type="EMBL" id="IACM01139994">
    <property type="protein sequence ID" value="LAB38591.1"/>
    <property type="molecule type" value="Transcribed_RNA"/>
</dbReference>
<proteinExistence type="predicted"/>
<organism evidence="1">
    <name type="scientific">Micrurus spixii</name>
    <name type="common">Amazon coral snake</name>
    <dbReference type="NCBI Taxonomy" id="129469"/>
    <lineage>
        <taxon>Eukaryota</taxon>
        <taxon>Metazoa</taxon>
        <taxon>Chordata</taxon>
        <taxon>Craniata</taxon>
        <taxon>Vertebrata</taxon>
        <taxon>Euteleostomi</taxon>
        <taxon>Lepidosauria</taxon>
        <taxon>Squamata</taxon>
        <taxon>Bifurcata</taxon>
        <taxon>Unidentata</taxon>
        <taxon>Episquamata</taxon>
        <taxon>Toxicofera</taxon>
        <taxon>Serpentes</taxon>
        <taxon>Colubroidea</taxon>
        <taxon>Elapidae</taxon>
        <taxon>Elapinae</taxon>
        <taxon>Micrurus</taxon>
    </lineage>
</organism>